<evidence type="ECO:0000256" key="2">
    <source>
        <dbReference type="ARBA" id="ARBA00022723"/>
    </source>
</evidence>
<feature type="binding site" evidence="6">
    <location>
        <position position="145"/>
    </location>
    <ligand>
        <name>Fe cation</name>
        <dbReference type="ChEBI" id="CHEBI:24875"/>
    </ligand>
</feature>
<comment type="similarity">
    <text evidence="1 6">Belongs to the polypeptide deformylase family.</text>
</comment>
<feature type="binding site" evidence="6">
    <location>
        <position position="103"/>
    </location>
    <ligand>
        <name>Fe cation</name>
        <dbReference type="ChEBI" id="CHEBI:24875"/>
    </ligand>
</feature>
<dbReference type="GO" id="GO:0006412">
    <property type="term" value="P:translation"/>
    <property type="evidence" value="ECO:0007669"/>
    <property type="project" value="UniProtKB-UniRule"/>
</dbReference>
<comment type="catalytic activity">
    <reaction evidence="6">
        <text>N-terminal N-formyl-L-methionyl-[peptide] + H2O = N-terminal L-methionyl-[peptide] + formate</text>
        <dbReference type="Rhea" id="RHEA:24420"/>
        <dbReference type="Rhea" id="RHEA-COMP:10639"/>
        <dbReference type="Rhea" id="RHEA-COMP:10640"/>
        <dbReference type="ChEBI" id="CHEBI:15377"/>
        <dbReference type="ChEBI" id="CHEBI:15740"/>
        <dbReference type="ChEBI" id="CHEBI:49298"/>
        <dbReference type="ChEBI" id="CHEBI:64731"/>
        <dbReference type="EC" id="3.5.1.88"/>
    </reaction>
</comment>
<evidence type="ECO:0000313" key="9">
    <source>
        <dbReference type="Proteomes" id="UP000283479"/>
    </source>
</evidence>
<dbReference type="EMBL" id="RKLO01000005">
    <property type="protein sequence ID" value="RVW01415.1"/>
    <property type="molecule type" value="Genomic_DNA"/>
</dbReference>
<keyword evidence="9" id="KW-1185">Reference proteome</keyword>
<dbReference type="SUPFAM" id="SSF56420">
    <property type="entry name" value="Peptide deformylase"/>
    <property type="match status" value="1"/>
</dbReference>
<protein>
    <recommendedName>
        <fullName evidence="6">Peptide deformylase</fullName>
        <shortName evidence="6">PDF</shortName>
        <ecNumber evidence="6">3.5.1.88</ecNumber>
    </recommendedName>
    <alternativeName>
        <fullName evidence="6">Polypeptide deformylase</fullName>
    </alternativeName>
</protein>
<keyword evidence="3 6" id="KW-0378">Hydrolase</keyword>
<evidence type="ECO:0000256" key="5">
    <source>
        <dbReference type="ARBA" id="ARBA00023004"/>
    </source>
</evidence>
<dbReference type="Gene3D" id="3.90.45.10">
    <property type="entry name" value="Peptide deformylase"/>
    <property type="match status" value="1"/>
</dbReference>
<comment type="cofactor">
    <cofactor evidence="6">
        <name>Fe(2+)</name>
        <dbReference type="ChEBI" id="CHEBI:29033"/>
    </cofactor>
    <text evidence="6">Binds 1 Fe(2+) ion.</text>
</comment>
<dbReference type="OrthoDB" id="9804313at2"/>
<dbReference type="RefSeq" id="WP_127955137.1">
    <property type="nucleotide sequence ID" value="NZ_RKLO01000005.1"/>
</dbReference>
<dbReference type="GO" id="GO:0042586">
    <property type="term" value="F:peptide deformylase activity"/>
    <property type="evidence" value="ECO:0007669"/>
    <property type="project" value="UniProtKB-UniRule"/>
</dbReference>
<dbReference type="PIRSF" id="PIRSF004749">
    <property type="entry name" value="Pep_def"/>
    <property type="match status" value="1"/>
</dbReference>
<sequence>MAILPIRIVGDPVLHEPTKPVTESPSELADLIRDMYETMDAANGVGLAANQVGVAKRLFVYDCPDADEADKQVRRRGVVINPVLETSEIPETMPDPDDDVEGCLSVPGEQFPTGRADWARVTGTDEEGNPVEIEGHGFFARMLQHETGHLDGFLYVDVLIGRNARAAKKTIKRAGWGVPGNSWTPGTDEDPFGHDDVDGTD</sequence>
<dbReference type="PANTHER" id="PTHR10458">
    <property type="entry name" value="PEPTIDE DEFORMYLASE"/>
    <property type="match status" value="1"/>
</dbReference>
<dbReference type="EC" id="3.5.1.88" evidence="6"/>
<keyword evidence="5 6" id="KW-0408">Iron</keyword>
<feature type="binding site" evidence="6">
    <location>
        <position position="149"/>
    </location>
    <ligand>
        <name>Fe cation</name>
        <dbReference type="ChEBI" id="CHEBI:24875"/>
    </ligand>
</feature>
<dbReference type="PANTHER" id="PTHR10458:SF2">
    <property type="entry name" value="PEPTIDE DEFORMYLASE, MITOCHONDRIAL"/>
    <property type="match status" value="1"/>
</dbReference>
<feature type="region of interest" description="Disordered" evidence="7">
    <location>
        <begin position="177"/>
        <end position="201"/>
    </location>
</feature>
<dbReference type="Pfam" id="PF01327">
    <property type="entry name" value="Pep_deformylase"/>
    <property type="match status" value="1"/>
</dbReference>
<dbReference type="NCBIfam" id="NF001159">
    <property type="entry name" value="PRK00150.1-3"/>
    <property type="match status" value="1"/>
</dbReference>
<dbReference type="Proteomes" id="UP000283479">
    <property type="component" value="Unassembled WGS sequence"/>
</dbReference>
<comment type="caution">
    <text evidence="8">The sequence shown here is derived from an EMBL/GenBank/DDBJ whole genome shotgun (WGS) entry which is preliminary data.</text>
</comment>
<evidence type="ECO:0000256" key="1">
    <source>
        <dbReference type="ARBA" id="ARBA00010759"/>
    </source>
</evidence>
<organism evidence="8 9">
    <name type="scientific">Rhodococcus xishaensis</name>
    <dbReference type="NCBI Taxonomy" id="2487364"/>
    <lineage>
        <taxon>Bacteria</taxon>
        <taxon>Bacillati</taxon>
        <taxon>Actinomycetota</taxon>
        <taxon>Actinomycetes</taxon>
        <taxon>Mycobacteriales</taxon>
        <taxon>Nocardiaceae</taxon>
        <taxon>Rhodococcus</taxon>
    </lineage>
</organism>
<feature type="compositionally biased region" description="Basic and acidic residues" evidence="7">
    <location>
        <begin position="191"/>
        <end position="201"/>
    </location>
</feature>
<reference evidence="8 9" key="1">
    <citation type="submission" date="2018-11" db="EMBL/GenBank/DDBJ databases">
        <title>Rhodococcus spongicola sp. nov. and Rhodococcus xishaensis sp. nov. from marine sponges.</title>
        <authorList>
            <person name="Li L."/>
            <person name="Lin H.W."/>
        </authorList>
    </citation>
    <scope>NUCLEOTIDE SEQUENCE [LARGE SCALE GENOMIC DNA]</scope>
    <source>
        <strain evidence="8 9">LHW51113</strain>
    </source>
</reference>
<proteinExistence type="inferred from homology"/>
<dbReference type="NCBIfam" id="NF009483">
    <property type="entry name" value="PRK12846.1-4"/>
    <property type="match status" value="1"/>
</dbReference>
<accession>A0A3S3B267</accession>
<feature type="active site" evidence="6">
    <location>
        <position position="146"/>
    </location>
</feature>
<dbReference type="AlphaFoldDB" id="A0A3S3B267"/>
<dbReference type="PRINTS" id="PR01576">
    <property type="entry name" value="PDEFORMYLASE"/>
</dbReference>
<dbReference type="HAMAP" id="MF_00163">
    <property type="entry name" value="Pep_deformylase"/>
    <property type="match status" value="1"/>
</dbReference>
<evidence type="ECO:0000256" key="6">
    <source>
        <dbReference type="HAMAP-Rule" id="MF_00163"/>
    </source>
</evidence>
<evidence type="ECO:0000256" key="7">
    <source>
        <dbReference type="SAM" id="MobiDB-lite"/>
    </source>
</evidence>
<keyword evidence="2 6" id="KW-0479">Metal-binding</keyword>
<dbReference type="InterPro" id="IPR036821">
    <property type="entry name" value="Peptide_deformylase_sf"/>
</dbReference>
<dbReference type="NCBIfam" id="TIGR00079">
    <property type="entry name" value="pept_deformyl"/>
    <property type="match status" value="1"/>
</dbReference>
<dbReference type="GO" id="GO:0046872">
    <property type="term" value="F:metal ion binding"/>
    <property type="evidence" value="ECO:0007669"/>
    <property type="project" value="UniProtKB-KW"/>
</dbReference>
<gene>
    <name evidence="6" type="primary">def</name>
    <name evidence="8" type="ORF">EGT50_13470</name>
</gene>
<name>A0A3S3B267_9NOCA</name>
<evidence type="ECO:0000313" key="8">
    <source>
        <dbReference type="EMBL" id="RVW01415.1"/>
    </source>
</evidence>
<evidence type="ECO:0000256" key="4">
    <source>
        <dbReference type="ARBA" id="ARBA00022917"/>
    </source>
</evidence>
<keyword evidence="4 6" id="KW-0648">Protein biosynthesis</keyword>
<comment type="function">
    <text evidence="6">Removes the formyl group from the N-terminal Met of newly synthesized proteins. Requires at least a dipeptide for an efficient rate of reaction. N-terminal L-methionine is a prerequisite for activity but the enzyme has broad specificity at other positions.</text>
</comment>
<evidence type="ECO:0000256" key="3">
    <source>
        <dbReference type="ARBA" id="ARBA00022801"/>
    </source>
</evidence>
<dbReference type="CDD" id="cd00487">
    <property type="entry name" value="Pep_deformylase"/>
    <property type="match status" value="1"/>
</dbReference>
<dbReference type="InterPro" id="IPR023635">
    <property type="entry name" value="Peptide_deformylase"/>
</dbReference>